<dbReference type="InterPro" id="IPR009875">
    <property type="entry name" value="PilZ_domain"/>
</dbReference>
<dbReference type="RefSeq" id="WP_327607622.1">
    <property type="nucleotide sequence ID" value="NZ_JARZFX010000004.1"/>
</dbReference>
<evidence type="ECO:0000259" key="1">
    <source>
        <dbReference type="Pfam" id="PF07238"/>
    </source>
</evidence>
<organism evidence="2 3">
    <name type="scientific">Virgibacillus tibetensis</name>
    <dbReference type="NCBI Taxonomy" id="3042313"/>
    <lineage>
        <taxon>Bacteria</taxon>
        <taxon>Bacillati</taxon>
        <taxon>Bacillota</taxon>
        <taxon>Bacilli</taxon>
        <taxon>Bacillales</taxon>
        <taxon>Bacillaceae</taxon>
        <taxon>Virgibacillus</taxon>
    </lineage>
</organism>
<protein>
    <submittedName>
        <fullName evidence="2">PilZ domain-containing protein</fullName>
    </submittedName>
</protein>
<dbReference type="SUPFAM" id="SSF141371">
    <property type="entry name" value="PilZ domain-like"/>
    <property type="match status" value="1"/>
</dbReference>
<evidence type="ECO:0000313" key="3">
    <source>
        <dbReference type="Proteomes" id="UP001335737"/>
    </source>
</evidence>
<comment type="caution">
    <text evidence="2">The sequence shown here is derived from an EMBL/GenBank/DDBJ whole genome shotgun (WGS) entry which is preliminary data.</text>
</comment>
<evidence type="ECO:0000313" key="2">
    <source>
        <dbReference type="EMBL" id="MEC5424058.1"/>
    </source>
</evidence>
<feature type="domain" description="PilZ" evidence="1">
    <location>
        <begin position="31"/>
        <end position="110"/>
    </location>
</feature>
<dbReference type="EMBL" id="JARZFX010000004">
    <property type="protein sequence ID" value="MEC5424058.1"/>
    <property type="molecule type" value="Genomic_DNA"/>
</dbReference>
<dbReference type="Pfam" id="PF07238">
    <property type="entry name" value="PilZ"/>
    <property type="match status" value="1"/>
</dbReference>
<dbReference type="Proteomes" id="UP001335737">
    <property type="component" value="Unassembled WGS sequence"/>
</dbReference>
<dbReference type="Gene3D" id="2.40.10.220">
    <property type="entry name" value="predicted glycosyltransferase like domains"/>
    <property type="match status" value="1"/>
</dbReference>
<sequence length="125" mass="14418">MRYNREEPFRYTFGQPVPAYFRISNIGGRGVSTAEGEAVIIDISPSGARIHTDLNIPFTKENTVDIVLRFELSDKELIQAGGIVWKNYKNEYGIDFFTEDIDEKQLIEQLKLYTKNAMHIENDNK</sequence>
<accession>A0ABU6KFX9</accession>
<reference evidence="2 3" key="1">
    <citation type="journal article" date="2024" name="Int. J. Syst. Evol. Microbiol.">
        <title>Virgibacillus tibetensis sp. nov., isolated from salt lake on the Tibetan Plateau of China.</title>
        <authorList>
            <person name="Phurbu D."/>
            <person name="Liu Z.-X."/>
            <person name="Wang R."/>
            <person name="Zheng Y.-Y."/>
            <person name="Liu H.-C."/>
            <person name="Zhou Y.-G."/>
            <person name="Yu Y.-J."/>
            <person name="Li A.-H."/>
        </authorList>
    </citation>
    <scope>NUCLEOTIDE SEQUENCE [LARGE SCALE GENOMIC DNA]</scope>
    <source>
        <strain evidence="2 3">C22-A2</strain>
    </source>
</reference>
<keyword evidence="3" id="KW-1185">Reference proteome</keyword>
<gene>
    <name evidence="2" type="ORF">QGM71_11205</name>
</gene>
<proteinExistence type="predicted"/>
<name>A0ABU6KFX9_9BACI</name>